<evidence type="ECO:0000313" key="7">
    <source>
        <dbReference type="Proteomes" id="UP000821837"/>
    </source>
</evidence>
<protein>
    <recommendedName>
        <fullName evidence="2">Regulatory protein zeste</fullName>
    </recommendedName>
</protein>
<gene>
    <name evidence="6" type="ORF">HPB52_011215</name>
</gene>
<keyword evidence="4" id="KW-0175">Coiled coil</keyword>
<comment type="caution">
    <text evidence="6">The sequence shown here is derived from an EMBL/GenBank/DDBJ whole genome shotgun (WGS) entry which is preliminary data.</text>
</comment>
<dbReference type="VEuPathDB" id="VectorBase:RSAN_052814"/>
<dbReference type="Proteomes" id="UP000821837">
    <property type="component" value="Chromosome 3"/>
</dbReference>
<dbReference type="Pfam" id="PF13873">
    <property type="entry name" value="Myb_DNA-bind_5"/>
    <property type="match status" value="1"/>
</dbReference>
<reference evidence="6" key="2">
    <citation type="submission" date="2021-09" db="EMBL/GenBank/DDBJ databases">
        <authorList>
            <person name="Jia N."/>
            <person name="Wang J."/>
            <person name="Shi W."/>
            <person name="Du L."/>
            <person name="Sun Y."/>
            <person name="Zhan W."/>
            <person name="Jiang J."/>
            <person name="Wang Q."/>
            <person name="Zhang B."/>
            <person name="Ji P."/>
            <person name="Sakyi L.B."/>
            <person name="Cui X."/>
            <person name="Yuan T."/>
            <person name="Jiang B."/>
            <person name="Yang W."/>
            <person name="Lam T.T.-Y."/>
            <person name="Chang Q."/>
            <person name="Ding S."/>
            <person name="Wang X."/>
            <person name="Zhu J."/>
            <person name="Ruan X."/>
            <person name="Zhao L."/>
            <person name="Wei J."/>
            <person name="Que T."/>
            <person name="Du C."/>
            <person name="Cheng J."/>
            <person name="Dai P."/>
            <person name="Han X."/>
            <person name="Huang E."/>
            <person name="Gao Y."/>
            <person name="Liu J."/>
            <person name="Shao H."/>
            <person name="Ye R."/>
            <person name="Li L."/>
            <person name="Wei W."/>
            <person name="Wang X."/>
            <person name="Wang C."/>
            <person name="Huo Q."/>
            <person name="Li W."/>
            <person name="Guo W."/>
            <person name="Chen H."/>
            <person name="Chen S."/>
            <person name="Zhou L."/>
            <person name="Zhou L."/>
            <person name="Ni X."/>
            <person name="Tian J."/>
            <person name="Zhou Y."/>
            <person name="Sheng Y."/>
            <person name="Liu T."/>
            <person name="Pan Y."/>
            <person name="Xia L."/>
            <person name="Li J."/>
            <person name="Zhao F."/>
            <person name="Cao W."/>
        </authorList>
    </citation>
    <scope>NUCLEOTIDE SEQUENCE</scope>
    <source>
        <strain evidence="6">Rsan-2018</strain>
        <tissue evidence="6">Larvae</tissue>
    </source>
</reference>
<comment type="function">
    <text evidence="3">Involved in transvection phenomena (= synapsis-dependent gene expression), where the synaptic pairing of chromosomes carrying genes with which zeste interacts influences the expression of these genes. Zeste binds to DNA and stimulates transcription from a nearby promoter.</text>
</comment>
<evidence type="ECO:0000256" key="3">
    <source>
        <dbReference type="ARBA" id="ARBA00025466"/>
    </source>
</evidence>
<evidence type="ECO:0000256" key="4">
    <source>
        <dbReference type="SAM" id="Coils"/>
    </source>
</evidence>
<dbReference type="InterPro" id="IPR028002">
    <property type="entry name" value="Myb_DNA-bind_5"/>
</dbReference>
<evidence type="ECO:0000313" key="6">
    <source>
        <dbReference type="EMBL" id="KAH7961674.1"/>
    </source>
</evidence>
<feature type="coiled-coil region" evidence="4">
    <location>
        <begin position="167"/>
        <end position="229"/>
    </location>
</feature>
<evidence type="ECO:0000256" key="2">
    <source>
        <dbReference type="ARBA" id="ARBA00016807"/>
    </source>
</evidence>
<sequence>MSAKGPRVSKVQRDMLIQFLEQHPYLGRSCTEVSPRMTAARKKQLWQEIATLLNQQGPAVKSPQLWRNHWAKMVCGARKELARSTSERNATGGGRVGGVDGRVLDILERTGAVVTTPPEYYPVPDVPQPRRRQPRQLEEAVCRATAEYVRQGQCADARAVADRKFHHKMLEQNRRHHEAQMASQERLENQLCRLTEEVGRLRHVQQQRLDQERRANDCTQRLLQQLLEALAALKDIENPNTEDVAALRIREILLHKEKNGIDTKESPGRRVTWGSKGEVTRWHTVSPPRMLEFYYSTL</sequence>
<name>A0A9D4PZL6_RHISA</name>
<organism evidence="6 7">
    <name type="scientific">Rhipicephalus sanguineus</name>
    <name type="common">Brown dog tick</name>
    <name type="synonym">Ixodes sanguineus</name>
    <dbReference type="NCBI Taxonomy" id="34632"/>
    <lineage>
        <taxon>Eukaryota</taxon>
        <taxon>Metazoa</taxon>
        <taxon>Ecdysozoa</taxon>
        <taxon>Arthropoda</taxon>
        <taxon>Chelicerata</taxon>
        <taxon>Arachnida</taxon>
        <taxon>Acari</taxon>
        <taxon>Parasitiformes</taxon>
        <taxon>Ixodida</taxon>
        <taxon>Ixodoidea</taxon>
        <taxon>Ixodidae</taxon>
        <taxon>Rhipicephalinae</taxon>
        <taxon>Rhipicephalus</taxon>
        <taxon>Rhipicephalus</taxon>
    </lineage>
</organism>
<reference evidence="6" key="1">
    <citation type="journal article" date="2020" name="Cell">
        <title>Large-Scale Comparative Analyses of Tick Genomes Elucidate Their Genetic Diversity and Vector Capacities.</title>
        <authorList>
            <consortium name="Tick Genome and Microbiome Consortium (TIGMIC)"/>
            <person name="Jia N."/>
            <person name="Wang J."/>
            <person name="Shi W."/>
            <person name="Du L."/>
            <person name="Sun Y."/>
            <person name="Zhan W."/>
            <person name="Jiang J.F."/>
            <person name="Wang Q."/>
            <person name="Zhang B."/>
            <person name="Ji P."/>
            <person name="Bell-Sakyi L."/>
            <person name="Cui X.M."/>
            <person name="Yuan T.T."/>
            <person name="Jiang B.G."/>
            <person name="Yang W.F."/>
            <person name="Lam T.T."/>
            <person name="Chang Q.C."/>
            <person name="Ding S.J."/>
            <person name="Wang X.J."/>
            <person name="Zhu J.G."/>
            <person name="Ruan X.D."/>
            <person name="Zhao L."/>
            <person name="Wei J.T."/>
            <person name="Ye R.Z."/>
            <person name="Que T.C."/>
            <person name="Du C.H."/>
            <person name="Zhou Y.H."/>
            <person name="Cheng J.X."/>
            <person name="Dai P.F."/>
            <person name="Guo W.B."/>
            <person name="Han X.H."/>
            <person name="Huang E.J."/>
            <person name="Li L.F."/>
            <person name="Wei W."/>
            <person name="Gao Y.C."/>
            <person name="Liu J.Z."/>
            <person name="Shao H.Z."/>
            <person name="Wang X."/>
            <person name="Wang C.C."/>
            <person name="Yang T.C."/>
            <person name="Huo Q.B."/>
            <person name="Li W."/>
            <person name="Chen H.Y."/>
            <person name="Chen S.E."/>
            <person name="Zhou L.G."/>
            <person name="Ni X.B."/>
            <person name="Tian J.H."/>
            <person name="Sheng Y."/>
            <person name="Liu T."/>
            <person name="Pan Y.S."/>
            <person name="Xia L.Y."/>
            <person name="Li J."/>
            <person name="Zhao F."/>
            <person name="Cao W.C."/>
        </authorList>
    </citation>
    <scope>NUCLEOTIDE SEQUENCE</scope>
    <source>
        <strain evidence="6">Rsan-2018</strain>
    </source>
</reference>
<feature type="domain" description="Myb/SANT-like DNA-binding" evidence="5">
    <location>
        <begin position="5"/>
        <end position="82"/>
    </location>
</feature>
<comment type="subunit">
    <text evidence="1">Self-associates forming complexes of several hundred monomers.</text>
</comment>
<dbReference type="VEuPathDB" id="VectorBase:RSAN_027197"/>
<dbReference type="AlphaFoldDB" id="A0A9D4PZL6"/>
<accession>A0A9D4PZL6</accession>
<keyword evidence="7" id="KW-1185">Reference proteome</keyword>
<dbReference type="EMBL" id="JABSTV010001249">
    <property type="protein sequence ID" value="KAH7961674.1"/>
    <property type="molecule type" value="Genomic_DNA"/>
</dbReference>
<evidence type="ECO:0000259" key="5">
    <source>
        <dbReference type="Pfam" id="PF13873"/>
    </source>
</evidence>
<proteinExistence type="predicted"/>
<evidence type="ECO:0000256" key="1">
    <source>
        <dbReference type="ARBA" id="ARBA00011764"/>
    </source>
</evidence>